<dbReference type="Proteomes" id="UP000314986">
    <property type="component" value="Unassembled WGS sequence"/>
</dbReference>
<evidence type="ECO:0000256" key="2">
    <source>
        <dbReference type="ARBA" id="ARBA00023130"/>
    </source>
</evidence>
<keyword evidence="3" id="KW-0393">Immunoglobulin domain</keyword>
<evidence type="ECO:0000256" key="1">
    <source>
        <dbReference type="ARBA" id="ARBA00022729"/>
    </source>
</evidence>
<dbReference type="PANTHER" id="PTHR19367">
    <property type="entry name" value="T-CELL RECEPTOR ALPHA CHAIN V REGION"/>
    <property type="match status" value="1"/>
</dbReference>
<evidence type="ECO:0000313" key="5">
    <source>
        <dbReference type="Ensembl" id="ENSCMIP00000032270.1"/>
    </source>
</evidence>
<accession>A0A4W3JJG3</accession>
<dbReference type="Ensembl" id="ENSCMIT00000032762.1">
    <property type="protein sequence ID" value="ENSCMIP00000032270.1"/>
    <property type="gene ID" value="ENSCMIG00000013791.1"/>
</dbReference>
<evidence type="ECO:0000256" key="3">
    <source>
        <dbReference type="ARBA" id="ARBA00023319"/>
    </source>
</evidence>
<reference evidence="6" key="2">
    <citation type="journal article" date="2007" name="PLoS Biol.">
        <title>Survey sequencing and comparative analysis of the elephant shark (Callorhinchus milii) genome.</title>
        <authorList>
            <person name="Venkatesh B."/>
            <person name="Kirkness E.F."/>
            <person name="Loh Y.H."/>
            <person name="Halpern A.L."/>
            <person name="Lee A.P."/>
            <person name="Johnson J."/>
            <person name="Dandona N."/>
            <person name="Viswanathan L.D."/>
            <person name="Tay A."/>
            <person name="Venter J.C."/>
            <person name="Strausberg R.L."/>
            <person name="Brenner S."/>
        </authorList>
    </citation>
    <scope>NUCLEOTIDE SEQUENCE [LARGE SCALE GENOMIC DNA]</scope>
</reference>
<sequence length="119" mass="12872">MFSLAIGTGGGVSVEPSEVEMSVTEVQTVTLSCTFSADSTNILIFWYRQYPSEPPLYTRRHDSEGDVFIAEFATVIVTDAATYYCGLSRGAQCYNSTTSLYKNPTNVEPCSSVVTALAS</sequence>
<reference evidence="5" key="5">
    <citation type="submission" date="2025-09" db="UniProtKB">
        <authorList>
            <consortium name="Ensembl"/>
        </authorList>
    </citation>
    <scope>IDENTIFICATION</scope>
</reference>
<dbReference type="InterPro" id="IPR013783">
    <property type="entry name" value="Ig-like_fold"/>
</dbReference>
<dbReference type="AlphaFoldDB" id="A0A4W3JJG3"/>
<reference evidence="6" key="3">
    <citation type="journal article" date="2014" name="Nature">
        <title>Elephant shark genome provides unique insights into gnathostome evolution.</title>
        <authorList>
            <consortium name="International Elephant Shark Genome Sequencing Consortium"/>
            <person name="Venkatesh B."/>
            <person name="Lee A.P."/>
            <person name="Ravi V."/>
            <person name="Maurya A.K."/>
            <person name="Lian M.M."/>
            <person name="Swann J.B."/>
            <person name="Ohta Y."/>
            <person name="Flajnik M.F."/>
            <person name="Sutoh Y."/>
            <person name="Kasahara M."/>
            <person name="Hoon S."/>
            <person name="Gangu V."/>
            <person name="Roy S.W."/>
            <person name="Irimia M."/>
            <person name="Korzh V."/>
            <person name="Kondrychyn I."/>
            <person name="Lim Z.W."/>
            <person name="Tay B.H."/>
            <person name="Tohari S."/>
            <person name="Kong K.W."/>
            <person name="Ho S."/>
            <person name="Lorente-Galdos B."/>
            <person name="Quilez J."/>
            <person name="Marques-Bonet T."/>
            <person name="Raney B.J."/>
            <person name="Ingham P.W."/>
            <person name="Tay A."/>
            <person name="Hillier L.W."/>
            <person name="Minx P."/>
            <person name="Boehm T."/>
            <person name="Wilson R.K."/>
            <person name="Brenner S."/>
            <person name="Warren W.C."/>
        </authorList>
    </citation>
    <scope>NUCLEOTIDE SEQUENCE [LARGE SCALE GENOMIC DNA]</scope>
</reference>
<dbReference type="Gene3D" id="2.60.40.10">
    <property type="entry name" value="Immunoglobulins"/>
    <property type="match status" value="1"/>
</dbReference>
<dbReference type="InterPro" id="IPR051287">
    <property type="entry name" value="TCR_variable_region"/>
</dbReference>
<protein>
    <recommendedName>
        <fullName evidence="4">Ig-like domain-containing protein</fullName>
    </recommendedName>
</protein>
<dbReference type="GeneTree" id="ENSGT01150000287491"/>
<feature type="domain" description="Ig-like" evidence="4">
    <location>
        <begin position="16"/>
        <end position="101"/>
    </location>
</feature>
<dbReference type="SUPFAM" id="SSF48726">
    <property type="entry name" value="Immunoglobulin"/>
    <property type="match status" value="1"/>
</dbReference>
<dbReference type="InterPro" id="IPR036179">
    <property type="entry name" value="Ig-like_dom_sf"/>
</dbReference>
<evidence type="ECO:0000259" key="4">
    <source>
        <dbReference type="PROSITE" id="PS50835"/>
    </source>
</evidence>
<dbReference type="InParanoid" id="A0A4W3JJG3"/>
<reference evidence="6" key="1">
    <citation type="journal article" date="2006" name="Science">
        <title>Ancient noncoding elements conserved in the human genome.</title>
        <authorList>
            <person name="Venkatesh B."/>
            <person name="Kirkness E.F."/>
            <person name="Loh Y.H."/>
            <person name="Halpern A.L."/>
            <person name="Lee A.P."/>
            <person name="Johnson J."/>
            <person name="Dandona N."/>
            <person name="Viswanathan L.D."/>
            <person name="Tay A."/>
            <person name="Venter J.C."/>
            <person name="Strausberg R.L."/>
            <person name="Brenner S."/>
        </authorList>
    </citation>
    <scope>NUCLEOTIDE SEQUENCE [LARGE SCALE GENOMIC DNA]</scope>
</reference>
<dbReference type="PROSITE" id="PS50835">
    <property type="entry name" value="IG_LIKE"/>
    <property type="match status" value="1"/>
</dbReference>
<dbReference type="PANTHER" id="PTHR19367:SF18">
    <property type="entry name" value="T CELL RECEPTOR ALPHA VARIABLE 16"/>
    <property type="match status" value="1"/>
</dbReference>
<proteinExistence type="predicted"/>
<dbReference type="InterPro" id="IPR007110">
    <property type="entry name" value="Ig-like_dom"/>
</dbReference>
<name>A0A4W3JJG3_CALMI</name>
<dbReference type="GO" id="GO:0002250">
    <property type="term" value="P:adaptive immune response"/>
    <property type="evidence" value="ECO:0007669"/>
    <property type="project" value="UniProtKB-KW"/>
</dbReference>
<organism evidence="5 6">
    <name type="scientific">Callorhinchus milii</name>
    <name type="common">Ghost shark</name>
    <dbReference type="NCBI Taxonomy" id="7868"/>
    <lineage>
        <taxon>Eukaryota</taxon>
        <taxon>Metazoa</taxon>
        <taxon>Chordata</taxon>
        <taxon>Craniata</taxon>
        <taxon>Vertebrata</taxon>
        <taxon>Chondrichthyes</taxon>
        <taxon>Holocephali</taxon>
        <taxon>Chimaeriformes</taxon>
        <taxon>Callorhinchidae</taxon>
        <taxon>Callorhinchus</taxon>
    </lineage>
</organism>
<keyword evidence="6" id="KW-1185">Reference proteome</keyword>
<keyword evidence="1" id="KW-0732">Signal</keyword>
<evidence type="ECO:0000313" key="6">
    <source>
        <dbReference type="Proteomes" id="UP000314986"/>
    </source>
</evidence>
<keyword evidence="2" id="KW-1064">Adaptive immunity</keyword>
<reference evidence="5" key="4">
    <citation type="submission" date="2025-08" db="UniProtKB">
        <authorList>
            <consortium name="Ensembl"/>
        </authorList>
    </citation>
    <scope>IDENTIFICATION</scope>
</reference>
<keyword evidence="2" id="KW-0391">Immunity</keyword>